<proteinExistence type="predicted"/>
<evidence type="ECO:0000313" key="1">
    <source>
        <dbReference type="EMBL" id="MBW72213.1"/>
    </source>
</evidence>
<organism evidence="1">
    <name type="scientific">Anopheles darlingi</name>
    <name type="common">Mosquito</name>
    <dbReference type="NCBI Taxonomy" id="43151"/>
    <lineage>
        <taxon>Eukaryota</taxon>
        <taxon>Metazoa</taxon>
        <taxon>Ecdysozoa</taxon>
        <taxon>Arthropoda</taxon>
        <taxon>Hexapoda</taxon>
        <taxon>Insecta</taxon>
        <taxon>Pterygota</taxon>
        <taxon>Neoptera</taxon>
        <taxon>Endopterygota</taxon>
        <taxon>Diptera</taxon>
        <taxon>Nematocera</taxon>
        <taxon>Culicoidea</taxon>
        <taxon>Culicidae</taxon>
        <taxon>Anophelinae</taxon>
        <taxon>Anopheles</taxon>
    </lineage>
</organism>
<protein>
    <submittedName>
        <fullName evidence="1">Putative secreted protein</fullName>
    </submittedName>
</protein>
<accession>A0A2M4D3S5</accession>
<name>A0A2M4D3S5_ANODA</name>
<reference evidence="1" key="1">
    <citation type="submission" date="2018-01" db="EMBL/GenBank/DDBJ databases">
        <title>An insight into the sialome of Amazonian anophelines.</title>
        <authorList>
            <person name="Ribeiro J.M."/>
            <person name="Scarpassa V."/>
            <person name="Calvo E."/>
        </authorList>
    </citation>
    <scope>NUCLEOTIDE SEQUENCE</scope>
</reference>
<dbReference type="EMBL" id="GGFL01008035">
    <property type="protein sequence ID" value="MBW72213.1"/>
    <property type="molecule type" value="Transcribed_RNA"/>
</dbReference>
<dbReference type="AlphaFoldDB" id="A0A2M4D3S5"/>
<sequence>MPTLPVWMVSGRTIASFSGAWPPISGLVDENSTPVSSSSPRFMRRVARLLSSSLADGMSVAMALRCTVSSISCSGGVNGMASSQPLTSRFISTELLDCSWSRPPTPPFAVPLGQRAPPDPSCACFDLDLSFCGNGDGAISCCSSCGADVDDDDGRRRLQTCGSVAPASLAPFSVRLLLPLTVVPDGTFFVVAFANDPATCCGMAFAGATWLLRVPSLSFSCSRSSNFHVSQSFTLAGITSSDCCSDSCSVSLMRLVALEPLPSGCCALTISCCCCCCWLCWR</sequence>